<dbReference type="RefSeq" id="WP_067773085.1">
    <property type="nucleotide sequence ID" value="NZ_LIGX01000007.1"/>
</dbReference>
<organism evidence="3 4">
    <name type="scientific">Akkermansia glycaniphila</name>
    <dbReference type="NCBI Taxonomy" id="1679444"/>
    <lineage>
        <taxon>Bacteria</taxon>
        <taxon>Pseudomonadati</taxon>
        <taxon>Verrucomicrobiota</taxon>
        <taxon>Verrucomicrobiia</taxon>
        <taxon>Verrucomicrobiales</taxon>
        <taxon>Akkermansiaceae</taxon>
        <taxon>Akkermansia</taxon>
    </lineage>
</organism>
<gene>
    <name evidence="3" type="ORF">PYTT_0971</name>
</gene>
<name>A0A1C7PE01_9BACT</name>
<dbReference type="PANTHER" id="PTHR34980">
    <property type="entry name" value="INNER MEMBRANE PROTEIN-RELATED-RELATED"/>
    <property type="match status" value="1"/>
</dbReference>
<feature type="transmembrane region" description="Helical" evidence="1">
    <location>
        <begin position="164"/>
        <end position="187"/>
    </location>
</feature>
<dbReference type="OrthoDB" id="200238at2"/>
<keyword evidence="1" id="KW-0812">Transmembrane</keyword>
<evidence type="ECO:0000256" key="1">
    <source>
        <dbReference type="SAM" id="Phobius"/>
    </source>
</evidence>
<protein>
    <recommendedName>
        <fullName evidence="2">GYF domain-containing protein</fullName>
    </recommendedName>
</protein>
<evidence type="ECO:0000313" key="3">
    <source>
        <dbReference type="EMBL" id="SEH81844.1"/>
    </source>
</evidence>
<keyword evidence="1" id="KW-1133">Transmembrane helix</keyword>
<feature type="transmembrane region" description="Helical" evidence="1">
    <location>
        <begin position="224"/>
        <end position="243"/>
    </location>
</feature>
<keyword evidence="4" id="KW-1185">Reference proteome</keyword>
<keyword evidence="1" id="KW-0472">Membrane</keyword>
<reference evidence="4" key="1">
    <citation type="submission" date="2016-09" db="EMBL/GenBank/DDBJ databases">
        <authorList>
            <person name="Koehorst J."/>
        </authorList>
    </citation>
    <scope>NUCLEOTIDE SEQUENCE [LARGE SCALE GENOMIC DNA]</scope>
</reference>
<evidence type="ECO:0000259" key="2">
    <source>
        <dbReference type="Pfam" id="PF14237"/>
    </source>
</evidence>
<dbReference type="Pfam" id="PF14237">
    <property type="entry name" value="GYF_2"/>
    <property type="match status" value="1"/>
</dbReference>
<sequence length="259" mass="28845">MEYYYLDHTNTPRGPHTLDELEHFVKTGRLSATTLIAAKGDARWSALANHLFSVKRLPPVTRTSGTSPVSPNGMAEPFEPVRRSMLAHFAHCMLHYADFSGRATRAEYWSFVFTLYILSQVCYVLFLYGTAQTTTVAPDAAEYHIDTSMSIISNSLAQGNSTPIFWNSLLNLLIILVTYLPACAALVRRLHDAGHSGGWLLLTFWMPLIEFIPFPLTIPQDNILIYAALLFATSIPVFAMTLIDSKPGPNQYGPATKYP</sequence>
<feature type="transmembrane region" description="Helical" evidence="1">
    <location>
        <begin position="199"/>
        <end position="218"/>
    </location>
</feature>
<dbReference type="KEGG" id="agl:PYTT_0971"/>
<dbReference type="InterPro" id="IPR008523">
    <property type="entry name" value="DUF805"/>
</dbReference>
<dbReference type="PANTHER" id="PTHR34980:SF2">
    <property type="entry name" value="INNER MEMBRANE PROTEIN YHAH-RELATED"/>
    <property type="match status" value="1"/>
</dbReference>
<dbReference type="EMBL" id="LT629973">
    <property type="protein sequence ID" value="SEH81844.1"/>
    <property type="molecule type" value="Genomic_DNA"/>
</dbReference>
<dbReference type="STRING" id="1679444.PYTT_0971"/>
<dbReference type="AlphaFoldDB" id="A0A1C7PE01"/>
<evidence type="ECO:0000313" key="4">
    <source>
        <dbReference type="Proteomes" id="UP000176204"/>
    </source>
</evidence>
<dbReference type="Proteomes" id="UP000176204">
    <property type="component" value="Chromosome I"/>
</dbReference>
<feature type="transmembrane region" description="Helical" evidence="1">
    <location>
        <begin position="108"/>
        <end position="128"/>
    </location>
</feature>
<dbReference type="GO" id="GO:0005886">
    <property type="term" value="C:plasma membrane"/>
    <property type="evidence" value="ECO:0007669"/>
    <property type="project" value="TreeGrafter"/>
</dbReference>
<dbReference type="InterPro" id="IPR025640">
    <property type="entry name" value="GYF_2"/>
</dbReference>
<feature type="domain" description="GYF" evidence="2">
    <location>
        <begin position="3"/>
        <end position="48"/>
    </location>
</feature>
<proteinExistence type="predicted"/>
<dbReference type="Pfam" id="PF05656">
    <property type="entry name" value="DUF805"/>
    <property type="match status" value="1"/>
</dbReference>
<accession>A0A1C7PE01</accession>